<dbReference type="Pfam" id="PF16344">
    <property type="entry name" value="FecR_C"/>
    <property type="match status" value="1"/>
</dbReference>
<dbReference type="Pfam" id="PF04773">
    <property type="entry name" value="FecR"/>
    <property type="match status" value="1"/>
</dbReference>
<sequence length="308" mass="34996">MKKNREISSTFRCPLEEFEEETREDISQLWADMENADIAHHVQCTDTELAKAYKNVKVEIASEESTASQFSFITYAAAAVFLMVATGIAYLLMPVKVQVPAGETKTIQMSDNSTIHLNSGSVLSYSHLFNWWSRNVRLKGEAFFEIKSSEHPFRVVTGNASVEVLGTKFNVRYWPNEKDNMTSVFLSEGKVLLQATGTNNSVTLHPGKQSWISNNHPSPVAPRPVDPTKALAWQQDSFAFENQHLSSIFKEIQRRFDVKINYHPNISNDKITIYLSDIETAEMAIKDICRAKGLIYKKKNDSFLIYRN</sequence>
<organism evidence="4 5">
    <name type="scientific">Fodinibius halophilus</name>
    <dbReference type="NCBI Taxonomy" id="1736908"/>
    <lineage>
        <taxon>Bacteria</taxon>
        <taxon>Pseudomonadati</taxon>
        <taxon>Balneolota</taxon>
        <taxon>Balneolia</taxon>
        <taxon>Balneolales</taxon>
        <taxon>Balneolaceae</taxon>
        <taxon>Fodinibius</taxon>
    </lineage>
</organism>
<dbReference type="Gene3D" id="2.60.120.1440">
    <property type="match status" value="1"/>
</dbReference>
<dbReference type="PANTHER" id="PTHR30273:SF2">
    <property type="entry name" value="PROTEIN FECR"/>
    <property type="match status" value="1"/>
</dbReference>
<keyword evidence="1" id="KW-0472">Membrane</keyword>
<protein>
    <submittedName>
        <fullName evidence="4">DUF4974 domain-containing protein</fullName>
    </submittedName>
</protein>
<dbReference type="InterPro" id="IPR032508">
    <property type="entry name" value="FecR_C"/>
</dbReference>
<keyword evidence="1" id="KW-1133">Transmembrane helix</keyword>
<feature type="domain" description="FecR protein" evidence="2">
    <location>
        <begin position="97"/>
        <end position="191"/>
    </location>
</feature>
<evidence type="ECO:0000313" key="5">
    <source>
        <dbReference type="Proteomes" id="UP000479132"/>
    </source>
</evidence>
<dbReference type="PIRSF" id="PIRSF018266">
    <property type="entry name" value="FecR"/>
    <property type="match status" value="1"/>
</dbReference>
<accession>A0A6M1T2Q1</accession>
<evidence type="ECO:0000259" key="3">
    <source>
        <dbReference type="Pfam" id="PF16344"/>
    </source>
</evidence>
<evidence type="ECO:0000259" key="2">
    <source>
        <dbReference type="Pfam" id="PF04773"/>
    </source>
</evidence>
<dbReference type="AlphaFoldDB" id="A0A6M1T2Q1"/>
<evidence type="ECO:0000313" key="4">
    <source>
        <dbReference type="EMBL" id="NGP86893.1"/>
    </source>
</evidence>
<reference evidence="4 5" key="1">
    <citation type="submission" date="2020-02" db="EMBL/GenBank/DDBJ databases">
        <title>Aliifodinibius halophilus 2W32, complete genome.</title>
        <authorList>
            <person name="Li Y."/>
            <person name="Wu S."/>
        </authorList>
    </citation>
    <scope>NUCLEOTIDE SEQUENCE [LARGE SCALE GENOMIC DNA]</scope>
    <source>
        <strain evidence="4 5">2W32</strain>
    </source>
</reference>
<feature type="domain" description="Protein FecR C-terminal" evidence="3">
    <location>
        <begin position="238"/>
        <end position="305"/>
    </location>
</feature>
<dbReference type="InterPro" id="IPR012373">
    <property type="entry name" value="Ferrdict_sens_TM"/>
</dbReference>
<evidence type="ECO:0000256" key="1">
    <source>
        <dbReference type="SAM" id="Phobius"/>
    </source>
</evidence>
<proteinExistence type="predicted"/>
<dbReference type="GO" id="GO:0016989">
    <property type="term" value="F:sigma factor antagonist activity"/>
    <property type="evidence" value="ECO:0007669"/>
    <property type="project" value="TreeGrafter"/>
</dbReference>
<dbReference type="RefSeq" id="WP_165265129.1">
    <property type="nucleotide sequence ID" value="NZ_JAALLS010000001.1"/>
</dbReference>
<comment type="caution">
    <text evidence="4">The sequence shown here is derived from an EMBL/GenBank/DDBJ whole genome shotgun (WGS) entry which is preliminary data.</text>
</comment>
<keyword evidence="5" id="KW-1185">Reference proteome</keyword>
<keyword evidence="1" id="KW-0812">Transmembrane</keyword>
<dbReference type="InterPro" id="IPR006860">
    <property type="entry name" value="FecR"/>
</dbReference>
<gene>
    <name evidence="4" type="ORF">G3569_00900</name>
</gene>
<dbReference type="EMBL" id="JAALLS010000001">
    <property type="protein sequence ID" value="NGP86893.1"/>
    <property type="molecule type" value="Genomic_DNA"/>
</dbReference>
<feature type="transmembrane region" description="Helical" evidence="1">
    <location>
        <begin position="72"/>
        <end position="93"/>
    </location>
</feature>
<name>A0A6M1T2Q1_9BACT</name>
<dbReference type="Gene3D" id="3.55.50.30">
    <property type="match status" value="1"/>
</dbReference>
<dbReference type="PANTHER" id="PTHR30273">
    <property type="entry name" value="PERIPLASMIC SIGNAL SENSOR AND SIGMA FACTOR ACTIVATOR FECR-RELATED"/>
    <property type="match status" value="1"/>
</dbReference>
<dbReference type="Proteomes" id="UP000479132">
    <property type="component" value="Unassembled WGS sequence"/>
</dbReference>